<evidence type="ECO:0000259" key="3">
    <source>
        <dbReference type="Pfam" id="PF00144"/>
    </source>
</evidence>
<evidence type="ECO:0000313" key="4">
    <source>
        <dbReference type="EMBL" id="KAK4500093.1"/>
    </source>
</evidence>
<evidence type="ECO:0000313" key="5">
    <source>
        <dbReference type="Proteomes" id="UP001305779"/>
    </source>
</evidence>
<dbReference type="InterPro" id="IPR012338">
    <property type="entry name" value="Beta-lactam/transpept-like"/>
</dbReference>
<dbReference type="Pfam" id="PF00144">
    <property type="entry name" value="Beta-lactamase"/>
    <property type="match status" value="1"/>
</dbReference>
<dbReference type="PANTHER" id="PTHR43283">
    <property type="entry name" value="BETA-LACTAMASE-RELATED"/>
    <property type="match status" value="1"/>
</dbReference>
<sequence length="403" mass="44994">MPPVDLANMEEAFEEAVKHRESPGAALLSTNKSGTFSYGKCFGRRGIDKHEQPLEMNTVMRIASATKLLTSVACMQCVERGSLNLDDAVSTVVPELGSFQVITGFGEDEQPILRPPERPITLRHLLSHSSGLSYDAMHPLIIQYRKWQGIDLQPDFETIAERFTYPLIYDPGDGWSYGPSLEWAGKVLERATGLTLNEHLQRNICSPLGIRDMTFKLLSRPDMMERRATSCDRDEQGNLTAGDNDFWRKDFADDFGGMGCFTTPEEYFKVMTSLLRNDGKLLRPETVDLLFERQLGEAAEQGMAQIYAHPLFGQAMGHLVPKEVKKSHALGGSLMMADADGDSWRRKGTMVWAGLPNFIWSIDREAGVCCLYASQVRPPGDPLSLRLAELFERAMYAESRASG</sequence>
<reference evidence="4 5" key="1">
    <citation type="journal article" date="2023" name="G3 (Bethesda)">
        <title>A chromosome-level genome assembly of Zasmidium syzygii isolated from banana leaves.</title>
        <authorList>
            <person name="van Westerhoven A.C."/>
            <person name="Mehrabi R."/>
            <person name="Talebi R."/>
            <person name="Steentjes M.B.F."/>
            <person name="Corcolon B."/>
            <person name="Chong P.A."/>
            <person name="Kema G.H.J."/>
            <person name="Seidl M.F."/>
        </authorList>
    </citation>
    <scope>NUCLEOTIDE SEQUENCE [LARGE SCALE GENOMIC DNA]</scope>
    <source>
        <strain evidence="4 5">P124</strain>
    </source>
</reference>
<dbReference type="InterPro" id="IPR050789">
    <property type="entry name" value="Diverse_Enzym_Activities"/>
</dbReference>
<dbReference type="Proteomes" id="UP001305779">
    <property type="component" value="Unassembled WGS sequence"/>
</dbReference>
<feature type="domain" description="Beta-lactamase-related" evidence="3">
    <location>
        <begin position="10"/>
        <end position="379"/>
    </location>
</feature>
<dbReference type="SUPFAM" id="SSF56601">
    <property type="entry name" value="beta-lactamase/transpeptidase-like"/>
    <property type="match status" value="1"/>
</dbReference>
<dbReference type="EMBL" id="JAXOVC010000006">
    <property type="protein sequence ID" value="KAK4500093.1"/>
    <property type="molecule type" value="Genomic_DNA"/>
</dbReference>
<comment type="similarity">
    <text evidence="1">Belongs to the class-A beta-lactamase family.</text>
</comment>
<gene>
    <name evidence="4" type="ORF">PRZ48_008279</name>
</gene>
<protein>
    <recommendedName>
        <fullName evidence="3">Beta-lactamase-related domain-containing protein</fullName>
    </recommendedName>
</protein>
<keyword evidence="5" id="KW-1185">Reference proteome</keyword>
<evidence type="ECO:0000256" key="1">
    <source>
        <dbReference type="ARBA" id="ARBA00009009"/>
    </source>
</evidence>
<dbReference type="PANTHER" id="PTHR43283:SF17">
    <property type="entry name" value="(LOVD), PUTATIVE (AFU_ORTHOLOGUE AFUA_5G00920)-RELATED"/>
    <property type="match status" value="1"/>
</dbReference>
<proteinExistence type="inferred from homology"/>
<comment type="caution">
    <text evidence="4">The sequence shown here is derived from an EMBL/GenBank/DDBJ whole genome shotgun (WGS) entry which is preliminary data.</text>
</comment>
<organism evidence="4 5">
    <name type="scientific">Zasmidium cellare</name>
    <name type="common">Wine cellar mold</name>
    <name type="synonym">Racodium cellare</name>
    <dbReference type="NCBI Taxonomy" id="395010"/>
    <lineage>
        <taxon>Eukaryota</taxon>
        <taxon>Fungi</taxon>
        <taxon>Dikarya</taxon>
        <taxon>Ascomycota</taxon>
        <taxon>Pezizomycotina</taxon>
        <taxon>Dothideomycetes</taxon>
        <taxon>Dothideomycetidae</taxon>
        <taxon>Mycosphaerellales</taxon>
        <taxon>Mycosphaerellaceae</taxon>
        <taxon>Zasmidium</taxon>
    </lineage>
</organism>
<dbReference type="Gene3D" id="3.40.710.10">
    <property type="entry name" value="DD-peptidase/beta-lactamase superfamily"/>
    <property type="match status" value="1"/>
</dbReference>
<keyword evidence="2" id="KW-0378">Hydrolase</keyword>
<name>A0ABR0EG97_ZASCE</name>
<dbReference type="InterPro" id="IPR001466">
    <property type="entry name" value="Beta-lactam-related"/>
</dbReference>
<accession>A0ABR0EG97</accession>
<evidence type="ECO:0000256" key="2">
    <source>
        <dbReference type="ARBA" id="ARBA00022801"/>
    </source>
</evidence>